<feature type="binding site" evidence="8">
    <location>
        <position position="142"/>
    </location>
    <ligand>
        <name>ATP</name>
        <dbReference type="ChEBI" id="CHEBI:30616"/>
    </ligand>
</feature>
<dbReference type="GO" id="GO:0000287">
    <property type="term" value="F:magnesium ion binding"/>
    <property type="evidence" value="ECO:0007669"/>
    <property type="project" value="UniProtKB-UniRule"/>
</dbReference>
<keyword evidence="2 8" id="KW-0808">Transferase</keyword>
<feature type="binding site" evidence="8">
    <location>
        <position position="110"/>
    </location>
    <ligand>
        <name>ATP</name>
        <dbReference type="ChEBI" id="CHEBI:30616"/>
    </ligand>
</feature>
<comment type="catalytic activity">
    <reaction evidence="8">
        <text>L-tyrosyl-[protein] + UTP = O-(5'-uridylyl)-L-tyrosyl-[protein] + diphosphate</text>
        <dbReference type="Rhea" id="RHEA:83887"/>
        <dbReference type="Rhea" id="RHEA-COMP:10136"/>
        <dbReference type="Rhea" id="RHEA-COMP:20238"/>
        <dbReference type="ChEBI" id="CHEBI:33019"/>
        <dbReference type="ChEBI" id="CHEBI:46398"/>
        <dbReference type="ChEBI" id="CHEBI:46858"/>
        <dbReference type="ChEBI" id="CHEBI:90602"/>
    </reaction>
</comment>
<dbReference type="Proteomes" id="UP000045840">
    <property type="component" value="Unassembled WGS sequence"/>
</dbReference>
<evidence type="ECO:0000313" key="11">
    <source>
        <dbReference type="Proteomes" id="UP000044625"/>
    </source>
</evidence>
<feature type="active site" description="Proton acceptor" evidence="8">
    <location>
        <position position="269"/>
    </location>
</feature>
<evidence type="ECO:0000256" key="1">
    <source>
        <dbReference type="ARBA" id="ARBA00009747"/>
    </source>
</evidence>
<evidence type="ECO:0000256" key="6">
    <source>
        <dbReference type="ARBA" id="ARBA00022840"/>
    </source>
</evidence>
<protein>
    <recommendedName>
        <fullName evidence="8">Protein nucleotidyltransferase YdiU</fullName>
        <ecNumber evidence="8">2.7.7.-</ecNumber>
    </recommendedName>
    <alternativeName>
        <fullName evidence="8">Protein adenylyltransferase YdiU</fullName>
        <ecNumber evidence="8">2.7.7.108</ecNumber>
    </alternativeName>
    <alternativeName>
        <fullName evidence="8">Protein uridylyltransferase YdiU</fullName>
        <ecNumber evidence="8">2.7.7.-</ecNumber>
    </alternativeName>
</protein>
<evidence type="ECO:0000256" key="4">
    <source>
        <dbReference type="ARBA" id="ARBA00022723"/>
    </source>
</evidence>
<keyword evidence="11" id="KW-1185">Reference proteome</keyword>
<evidence type="ECO:0000313" key="12">
    <source>
        <dbReference type="Proteomes" id="UP000045840"/>
    </source>
</evidence>
<feature type="binding site" evidence="8">
    <location>
        <position position="107"/>
    </location>
    <ligand>
        <name>ATP</name>
        <dbReference type="ChEBI" id="CHEBI:30616"/>
    </ligand>
</feature>
<evidence type="ECO:0000313" key="10">
    <source>
        <dbReference type="EMBL" id="CRY67944.1"/>
    </source>
</evidence>
<dbReference type="EMBL" id="CQAZ01000038">
    <property type="protein sequence ID" value="CNI28661.1"/>
    <property type="molecule type" value="Genomic_DNA"/>
</dbReference>
<feature type="binding site" evidence="8">
    <location>
        <position position="279"/>
    </location>
    <ligand>
        <name>ATP</name>
        <dbReference type="ChEBI" id="CHEBI:30616"/>
    </ligand>
</feature>
<comment type="function">
    <text evidence="8">Nucleotidyltransferase involved in the post-translational modification of proteins. It can catalyze the addition of adenosine monophosphate (AMP) or uridine monophosphate (UMP) to a protein, resulting in modifications known as AMPylation and UMPylation.</text>
</comment>
<comment type="catalytic activity">
    <reaction evidence="8">
        <text>L-threonyl-[protein] + ATP = 3-O-(5'-adenylyl)-L-threonyl-[protein] + diphosphate</text>
        <dbReference type="Rhea" id="RHEA:54292"/>
        <dbReference type="Rhea" id="RHEA-COMP:11060"/>
        <dbReference type="Rhea" id="RHEA-COMP:13847"/>
        <dbReference type="ChEBI" id="CHEBI:30013"/>
        <dbReference type="ChEBI" id="CHEBI:30616"/>
        <dbReference type="ChEBI" id="CHEBI:33019"/>
        <dbReference type="ChEBI" id="CHEBI:138113"/>
        <dbReference type="EC" id="2.7.7.108"/>
    </reaction>
</comment>
<evidence type="ECO:0000256" key="8">
    <source>
        <dbReference type="HAMAP-Rule" id="MF_00692"/>
    </source>
</evidence>
<evidence type="ECO:0000313" key="9">
    <source>
        <dbReference type="EMBL" id="CNI28661.1"/>
    </source>
</evidence>
<dbReference type="GO" id="GO:0070733">
    <property type="term" value="F:AMPylase activity"/>
    <property type="evidence" value="ECO:0007669"/>
    <property type="project" value="UniProtKB-EC"/>
</dbReference>
<comment type="catalytic activity">
    <reaction evidence="8">
        <text>L-seryl-[protein] + UTP = O-(5'-uridylyl)-L-seryl-[protein] + diphosphate</text>
        <dbReference type="Rhea" id="RHEA:64604"/>
        <dbReference type="Rhea" id="RHEA-COMP:9863"/>
        <dbReference type="Rhea" id="RHEA-COMP:16635"/>
        <dbReference type="ChEBI" id="CHEBI:29999"/>
        <dbReference type="ChEBI" id="CHEBI:33019"/>
        <dbReference type="ChEBI" id="CHEBI:46398"/>
        <dbReference type="ChEBI" id="CHEBI:156051"/>
    </reaction>
</comment>
<evidence type="ECO:0000256" key="2">
    <source>
        <dbReference type="ARBA" id="ARBA00022679"/>
    </source>
</evidence>
<dbReference type="InterPro" id="IPR003846">
    <property type="entry name" value="SelO"/>
</dbReference>
<keyword evidence="6 8" id="KW-0067">ATP-binding</keyword>
<feature type="binding site" evidence="8">
    <location>
        <position position="143"/>
    </location>
    <ligand>
        <name>ATP</name>
        <dbReference type="ChEBI" id="CHEBI:30616"/>
    </ligand>
</feature>
<keyword evidence="5 8" id="KW-0547">Nucleotide-binding</keyword>
<name>A0A0T9QUI2_9GAMM</name>
<feature type="binding site" evidence="8">
    <location>
        <position position="193"/>
    </location>
    <ligand>
        <name>ATP</name>
        <dbReference type="ChEBI" id="CHEBI:30616"/>
    </ligand>
</feature>
<dbReference type="Pfam" id="PF02696">
    <property type="entry name" value="SelO"/>
    <property type="match status" value="1"/>
</dbReference>
<dbReference type="EMBL" id="CWJL01000016">
    <property type="protein sequence ID" value="CRY67944.1"/>
    <property type="molecule type" value="Genomic_DNA"/>
</dbReference>
<proteinExistence type="inferred from homology"/>
<dbReference type="GO" id="GO:0030145">
    <property type="term" value="F:manganese ion binding"/>
    <property type="evidence" value="ECO:0007669"/>
    <property type="project" value="UniProtKB-UniRule"/>
</dbReference>
<feature type="binding site" evidence="8">
    <location>
        <position position="200"/>
    </location>
    <ligand>
        <name>ATP</name>
        <dbReference type="ChEBI" id="CHEBI:30616"/>
    </ligand>
</feature>
<sequence>MASFNPTKSNHSSGLDKVPEFDKAPHFTNSYGQQLSGFYTRLQPSPLKGAHLLYHSEPLARELGLDESWFSAPKAAVWAGEVLLPGMDPLAQVYSGHQFGSWAGQLGDGRGILLGEQQLSDGRSMDWHLKGAGLTPYSRMGDGRAVLRSVIREFLASEAMHHLGIPTSRALTIVTSNHPVYREQPERGAMLLRVAESHVRFGHFEHFYFRQQPAQVKQLADYVIARHWPQFVGQPEGYLLWFTDVVKRTARLMAHWQTVGFAHGVMNTDNMSILGITMDYGPFGFLDDYVPDYICNHSDHQGRYAFDNQPAVALWDLHRLGQALSGLMSANQLQMALGTYEPELMAVYGQQMRGKLGFFESGSQDNELLTELLSLMIKEGRDYTRTFRLLSDVEMHSASSLLRDDFIDRAGFDSWYRRYRARLQQEPIDDIQRQQAMKAVNPKYILRNYLAQHAIDHAEKDDIQPLQRLHQALQHPFADQPEFESLAELPPDWGKHLDISCSS</sequence>
<keyword evidence="3 8" id="KW-0548">Nucleotidyltransferase</keyword>
<dbReference type="PANTHER" id="PTHR32057:SF14">
    <property type="entry name" value="PROTEIN ADENYLYLTRANSFERASE SELO, MITOCHONDRIAL"/>
    <property type="match status" value="1"/>
</dbReference>
<comment type="cofactor">
    <cofactor evidence="8">
        <name>Mg(2+)</name>
        <dbReference type="ChEBI" id="CHEBI:18420"/>
    </cofactor>
    <cofactor evidence="8">
        <name>Mn(2+)</name>
        <dbReference type="ChEBI" id="CHEBI:29035"/>
    </cofactor>
</comment>
<gene>
    <name evidence="8" type="primary">ydiU</name>
    <name evidence="8" type="synonym">selO</name>
    <name evidence="9" type="ORF">ERS008529_03602</name>
    <name evidence="10" type="ORF">ERS137968_03041</name>
</gene>
<dbReference type="RefSeq" id="WP_049614509.1">
    <property type="nucleotide sequence ID" value="NZ_CAWMMU010000016.1"/>
</dbReference>
<feature type="binding site" evidence="8">
    <location>
        <position position="130"/>
    </location>
    <ligand>
        <name>ATP</name>
        <dbReference type="ChEBI" id="CHEBI:30616"/>
    </ligand>
</feature>
<dbReference type="Proteomes" id="UP000044625">
    <property type="component" value="Unassembled WGS sequence"/>
</dbReference>
<comment type="catalytic activity">
    <reaction evidence="8">
        <text>L-histidyl-[protein] + UTP = N(tele)-(5'-uridylyl)-L-histidyl-[protein] + diphosphate</text>
        <dbReference type="Rhea" id="RHEA:83891"/>
        <dbReference type="Rhea" id="RHEA-COMP:9745"/>
        <dbReference type="Rhea" id="RHEA-COMP:20239"/>
        <dbReference type="ChEBI" id="CHEBI:29979"/>
        <dbReference type="ChEBI" id="CHEBI:33019"/>
        <dbReference type="ChEBI" id="CHEBI:46398"/>
        <dbReference type="ChEBI" id="CHEBI:233474"/>
    </reaction>
</comment>
<dbReference type="PANTHER" id="PTHR32057">
    <property type="entry name" value="PROTEIN ADENYLYLTRANSFERASE SELO, MITOCHONDRIAL"/>
    <property type="match status" value="1"/>
</dbReference>
<feature type="binding site" evidence="8">
    <location>
        <position position="279"/>
    </location>
    <ligand>
        <name>Mg(2+)</name>
        <dbReference type="ChEBI" id="CHEBI:18420"/>
    </ligand>
</feature>
<dbReference type="EC" id="2.7.7.108" evidence="8"/>
<keyword evidence="4 8" id="KW-0479">Metal-binding</keyword>
<keyword evidence="7 8" id="KW-0460">Magnesium</keyword>
<feature type="binding site" evidence="8">
    <location>
        <position position="270"/>
    </location>
    <ligand>
        <name>Mg(2+)</name>
        <dbReference type="ChEBI" id="CHEBI:18420"/>
    </ligand>
</feature>
<evidence type="ECO:0000256" key="7">
    <source>
        <dbReference type="ARBA" id="ARBA00022842"/>
    </source>
</evidence>
<feature type="binding site" evidence="8">
    <location>
        <position position="109"/>
    </location>
    <ligand>
        <name>ATP</name>
        <dbReference type="ChEBI" id="CHEBI:30616"/>
    </ligand>
</feature>
<evidence type="ECO:0000256" key="3">
    <source>
        <dbReference type="ARBA" id="ARBA00022695"/>
    </source>
</evidence>
<accession>A0A0T9QUI2</accession>
<dbReference type="EC" id="2.7.7.-" evidence="8"/>
<comment type="catalytic activity">
    <reaction evidence="8">
        <text>L-seryl-[protein] + ATP = 3-O-(5'-adenylyl)-L-seryl-[protein] + diphosphate</text>
        <dbReference type="Rhea" id="RHEA:58120"/>
        <dbReference type="Rhea" id="RHEA-COMP:9863"/>
        <dbReference type="Rhea" id="RHEA-COMP:15073"/>
        <dbReference type="ChEBI" id="CHEBI:29999"/>
        <dbReference type="ChEBI" id="CHEBI:30616"/>
        <dbReference type="ChEBI" id="CHEBI:33019"/>
        <dbReference type="ChEBI" id="CHEBI:142516"/>
        <dbReference type="EC" id="2.7.7.108"/>
    </reaction>
</comment>
<dbReference type="HAMAP" id="MF_00692">
    <property type="entry name" value="SelO"/>
    <property type="match status" value="1"/>
</dbReference>
<dbReference type="STRING" id="1288385.ERS137968_03041"/>
<dbReference type="AlphaFoldDB" id="A0A0T9QUI2"/>
<dbReference type="GO" id="GO:0005524">
    <property type="term" value="F:ATP binding"/>
    <property type="evidence" value="ECO:0007669"/>
    <property type="project" value="UniProtKB-UniRule"/>
</dbReference>
<dbReference type="NCBIfam" id="NF000658">
    <property type="entry name" value="PRK00029.1"/>
    <property type="match status" value="1"/>
</dbReference>
<keyword evidence="8" id="KW-0464">Manganese</keyword>
<evidence type="ECO:0000256" key="5">
    <source>
        <dbReference type="ARBA" id="ARBA00022741"/>
    </source>
</evidence>
<reference evidence="9" key="2">
    <citation type="submission" date="2015-03" db="EMBL/GenBank/DDBJ databases">
        <authorList>
            <person name="Murphy D."/>
        </authorList>
    </citation>
    <scope>NUCLEOTIDE SEQUENCE [LARGE SCALE GENOMIC DNA]</scope>
    <source>
        <strain evidence="9">A125KOH2</strain>
    </source>
</reference>
<comment type="catalytic activity">
    <reaction evidence="8">
        <text>L-tyrosyl-[protein] + ATP = O-(5'-adenylyl)-L-tyrosyl-[protein] + diphosphate</text>
        <dbReference type="Rhea" id="RHEA:54288"/>
        <dbReference type="Rhea" id="RHEA-COMP:10136"/>
        <dbReference type="Rhea" id="RHEA-COMP:13846"/>
        <dbReference type="ChEBI" id="CHEBI:30616"/>
        <dbReference type="ChEBI" id="CHEBI:33019"/>
        <dbReference type="ChEBI" id="CHEBI:46858"/>
        <dbReference type="ChEBI" id="CHEBI:83624"/>
        <dbReference type="EC" id="2.7.7.108"/>
    </reaction>
</comment>
<dbReference type="OrthoDB" id="9776281at2"/>
<comment type="similarity">
    <text evidence="1 8">Belongs to the SELO family.</text>
</comment>
<reference evidence="10 11" key="3">
    <citation type="submission" date="2015-03" db="EMBL/GenBank/DDBJ databases">
        <authorList>
            <consortium name="Pathogen Informatics"/>
            <person name="Murphy D."/>
        </authorList>
    </citation>
    <scope>NUCLEOTIDE SEQUENCE [LARGE SCALE GENOMIC DNA]</scope>
    <source>
        <strain evidence="10">Type strain: CIP110230</strain>
        <strain evidence="11">type strain: CIP110230</strain>
    </source>
</reference>
<reference evidence="12" key="1">
    <citation type="submission" date="2015-03" db="EMBL/GenBank/DDBJ databases">
        <authorList>
            <consortium name="Pathogen Informatics"/>
        </authorList>
    </citation>
    <scope>NUCLEOTIDE SEQUENCE [LARGE SCALE GENOMIC DNA]</scope>
    <source>
        <strain evidence="12">A125KOH2</strain>
    </source>
</reference>
<organism evidence="9 12">
    <name type="scientific">Yersinia pekkanenii</name>
    <dbReference type="NCBI Taxonomy" id="1288385"/>
    <lineage>
        <taxon>Bacteria</taxon>
        <taxon>Pseudomonadati</taxon>
        <taxon>Pseudomonadota</taxon>
        <taxon>Gammaproteobacteria</taxon>
        <taxon>Enterobacterales</taxon>
        <taxon>Yersiniaceae</taxon>
        <taxon>Yersinia</taxon>
    </lineage>
</organism>